<dbReference type="AlphaFoldDB" id="A0A1I7Z988"/>
<proteinExistence type="predicted"/>
<dbReference type="WBParaSite" id="L893_g24052.t1">
    <property type="protein sequence ID" value="L893_g24052.t1"/>
    <property type="gene ID" value="L893_g24052"/>
</dbReference>
<keyword evidence="1" id="KW-1185">Reference proteome</keyword>
<protein>
    <submittedName>
        <fullName evidence="2">C2H2-type domain-containing protein</fullName>
    </submittedName>
</protein>
<name>A0A1I7Z988_9BILA</name>
<evidence type="ECO:0000313" key="1">
    <source>
        <dbReference type="Proteomes" id="UP000095287"/>
    </source>
</evidence>
<reference evidence="2" key="1">
    <citation type="submission" date="2016-11" db="UniProtKB">
        <authorList>
            <consortium name="WormBaseParasite"/>
        </authorList>
    </citation>
    <scope>IDENTIFICATION</scope>
</reference>
<accession>A0A1I7Z988</accession>
<organism evidence="1 2">
    <name type="scientific">Steinernema glaseri</name>
    <dbReference type="NCBI Taxonomy" id="37863"/>
    <lineage>
        <taxon>Eukaryota</taxon>
        <taxon>Metazoa</taxon>
        <taxon>Ecdysozoa</taxon>
        <taxon>Nematoda</taxon>
        <taxon>Chromadorea</taxon>
        <taxon>Rhabditida</taxon>
        <taxon>Tylenchina</taxon>
        <taxon>Panagrolaimomorpha</taxon>
        <taxon>Strongyloidoidea</taxon>
        <taxon>Steinernematidae</taxon>
        <taxon>Steinernema</taxon>
    </lineage>
</organism>
<dbReference type="Proteomes" id="UP000095287">
    <property type="component" value="Unplaced"/>
</dbReference>
<evidence type="ECO:0000313" key="2">
    <source>
        <dbReference type="WBParaSite" id="L893_g24052.t1"/>
    </source>
</evidence>
<sequence>MNSIQCLANQCQFQYTNNEEAQYYNHILSDHTPLQLYQVNYTGVMAFNDCKANNCQFQYANNELAHYYTHILSDHTPLNLYENTSVIVTEGEDKYCYEDEAFIKEDLMIRKTFSVNAISGHSEKTLIKEDLMIRMTFSVNAISGHSQENNLNAANDCGPALDCQ</sequence>